<dbReference type="EMBL" id="MOXD01000012">
    <property type="protein sequence ID" value="OMQ20390.1"/>
    <property type="molecule type" value="Genomic_DNA"/>
</dbReference>
<comment type="similarity">
    <text evidence="2">Belongs to the fimbrial export usher family.</text>
</comment>
<gene>
    <name evidence="14" type="ORF">BMI79_18250</name>
</gene>
<keyword evidence="10" id="KW-0998">Cell outer membrane</keyword>
<dbReference type="Pfam" id="PF13953">
    <property type="entry name" value="PapC_C"/>
    <property type="match status" value="1"/>
</dbReference>
<dbReference type="Gene3D" id="2.60.40.2070">
    <property type="match status" value="1"/>
</dbReference>
<dbReference type="InterPro" id="IPR025885">
    <property type="entry name" value="PapC_N"/>
</dbReference>
<evidence type="ECO:0000256" key="8">
    <source>
        <dbReference type="ARBA" id="ARBA00023136"/>
    </source>
</evidence>
<evidence type="ECO:0000313" key="15">
    <source>
        <dbReference type="Proteomes" id="UP000216021"/>
    </source>
</evidence>
<evidence type="ECO:0000256" key="9">
    <source>
        <dbReference type="ARBA" id="ARBA00023157"/>
    </source>
</evidence>
<evidence type="ECO:0000256" key="11">
    <source>
        <dbReference type="SAM" id="SignalP"/>
    </source>
</evidence>
<keyword evidence="7 11" id="KW-0732">Signal</keyword>
<dbReference type="PANTHER" id="PTHR30451:SF21">
    <property type="entry name" value="FIMBRIAL USHER DOMAIN-CONTAINING PROTEIN YDET-RELATED"/>
    <property type="match status" value="1"/>
</dbReference>
<dbReference type="GO" id="GO:0015473">
    <property type="term" value="F:fimbrial usher porin activity"/>
    <property type="evidence" value="ECO:0007669"/>
    <property type="project" value="InterPro"/>
</dbReference>
<dbReference type="GO" id="GO:0009279">
    <property type="term" value="C:cell outer membrane"/>
    <property type="evidence" value="ECO:0007669"/>
    <property type="project" value="UniProtKB-SubCell"/>
</dbReference>
<dbReference type="FunFam" id="2.60.40.2610:FF:000001">
    <property type="entry name" value="Outer membrane fimbrial usher protein"/>
    <property type="match status" value="1"/>
</dbReference>
<evidence type="ECO:0000256" key="10">
    <source>
        <dbReference type="ARBA" id="ARBA00023237"/>
    </source>
</evidence>
<dbReference type="STRING" id="2034155.BMI79_18250"/>
<dbReference type="RefSeq" id="WP_076943634.1">
    <property type="nucleotide sequence ID" value="NZ_MOXD01000012.1"/>
</dbReference>
<evidence type="ECO:0000256" key="1">
    <source>
        <dbReference type="ARBA" id="ARBA00004571"/>
    </source>
</evidence>
<keyword evidence="3" id="KW-0813">Transport</keyword>
<sequence>MNNPKRLGSRGFNRTPLALLISCQVAMLMGLSGGAQARDFFNPALLELDNPSQRGADLTVFEDGSTQAPGRYRVDVYLNGQMVDTHDLDFSLQKDATGKNSLQPCLSSGMLESMGVKVDSFPALKASGQCANLAQAIPQASATFRFNQQRLDLSIPQAALNLAARDYVSPDKWDQGVPALLVNYNFTGANNWSRNSNNNNNIVNNGIDGTGNTNNINDNTSTYFLNLRSGANLGAWRLRNYSTWNRDANGDNHWNSINTYLQRDIIALKSQLVLGESSSPSDVFDSVPFRGGQLASDDDMLPDSMKGYSPVVRGIARSNAQVTIRQNGFIIYQSYVAPGAFEIKDLYPTAGSGDLNVSIKETDGSEQTLVVPFASVPVLQREGRFKYSLTSGQYRSSNSDVENTPFTQGTGIYGLPWGATIYGGVQAASKYQSLAIGWGQNMGVIGALSADITQAWSKPEEMGKESGQSYRLRYGKSFVESGTNFSLASYRYSTEGFYTLQETLDTYTNGRSSPYLDHKKSRAELTLSQNLWEGAGSVSLSLISEDYWNNDRRNQSASVGYNNSWRGISYGLNYTYSKNGYNSNGDRTNYTDQLFALNVSVPLSKWLTNSSYATYNMNTSRRGSTSNMVGFGGTALPSGNLNYNISQGYTSQGQGASGNASVGYNGGLGQVNLGYGYDRSQQRLNYGVQGGVMLHENGLTLSQSLGETVVLVKAPGAKGVNIANQTGVTTDWRGYAVVPYASAYRKNITGLDTTTLPDDVDMTLTSQTVIPTRGAVVRAEFKPNVGQRVLMTMLMQGGAPVPFGATVTDADGQNASIVGDSGQVYLTGMSGSGKLNVKWGNDASQQCQVSYSVVEQKENTGIRLMNGQCL</sequence>
<dbReference type="FunFam" id="2.60.40.3110:FF:000001">
    <property type="entry name" value="Putative fimbrial outer membrane usher"/>
    <property type="match status" value="1"/>
</dbReference>
<proteinExistence type="inferred from homology"/>
<organism evidence="14 15">
    <name type="scientific">Serratia oryzae</name>
    <dbReference type="NCBI Taxonomy" id="2034155"/>
    <lineage>
        <taxon>Bacteria</taxon>
        <taxon>Pseudomonadati</taxon>
        <taxon>Pseudomonadota</taxon>
        <taxon>Gammaproteobacteria</taxon>
        <taxon>Enterobacterales</taxon>
        <taxon>Yersiniaceae</taxon>
        <taxon>Serratia</taxon>
    </lineage>
</organism>
<dbReference type="PANTHER" id="PTHR30451">
    <property type="entry name" value="OUTER MEMBRANE USHER PROTEIN"/>
    <property type="match status" value="1"/>
</dbReference>
<dbReference type="InterPro" id="IPR037224">
    <property type="entry name" value="PapC_N_sf"/>
</dbReference>
<dbReference type="Pfam" id="PF00577">
    <property type="entry name" value="Usher"/>
    <property type="match status" value="1"/>
</dbReference>
<comment type="caution">
    <text evidence="14">The sequence shown here is derived from an EMBL/GenBank/DDBJ whole genome shotgun (WGS) entry which is preliminary data.</text>
</comment>
<feature type="chain" id="PRO_5012278042" evidence="11">
    <location>
        <begin position="38"/>
        <end position="870"/>
    </location>
</feature>
<dbReference type="AlphaFoldDB" id="A0A1S8CGD1"/>
<evidence type="ECO:0000256" key="5">
    <source>
        <dbReference type="ARBA" id="ARBA00022558"/>
    </source>
</evidence>
<dbReference type="FunFam" id="3.10.20.410:FF:000001">
    <property type="entry name" value="Fimbrial outer membrane usher protein"/>
    <property type="match status" value="1"/>
</dbReference>
<dbReference type="InterPro" id="IPR042186">
    <property type="entry name" value="FimD_plug_dom"/>
</dbReference>
<reference evidence="14 15" key="1">
    <citation type="submission" date="2016-11" db="EMBL/GenBank/DDBJ databases">
        <title>Rahnella oryzae sp. nov., isolated from rice root.</title>
        <authorList>
            <person name="Zhang X.-X."/>
            <person name="Zhang J."/>
        </authorList>
    </citation>
    <scope>NUCLEOTIDE SEQUENCE [LARGE SCALE GENOMIC DNA]</scope>
    <source>
        <strain evidence="14 15">J11-6</strain>
    </source>
</reference>
<protein>
    <submittedName>
        <fullName evidence="14">Fimbrial assembly protein</fullName>
    </submittedName>
</protein>
<evidence type="ECO:0000256" key="6">
    <source>
        <dbReference type="ARBA" id="ARBA00022692"/>
    </source>
</evidence>
<keyword evidence="9" id="KW-1015">Disulfide bond</keyword>
<evidence type="ECO:0000256" key="7">
    <source>
        <dbReference type="ARBA" id="ARBA00022729"/>
    </source>
</evidence>
<dbReference type="OrthoDB" id="6554712at2"/>
<dbReference type="Gene3D" id="3.10.20.410">
    <property type="match status" value="1"/>
</dbReference>
<evidence type="ECO:0000313" key="14">
    <source>
        <dbReference type="EMBL" id="OMQ20390.1"/>
    </source>
</evidence>
<evidence type="ECO:0000259" key="12">
    <source>
        <dbReference type="Pfam" id="PF13953"/>
    </source>
</evidence>
<feature type="domain" description="PapC N-terminal" evidence="13">
    <location>
        <begin position="41"/>
        <end position="187"/>
    </location>
</feature>
<dbReference type="Gene3D" id="2.60.40.3110">
    <property type="match status" value="1"/>
</dbReference>
<accession>A0A1S8CGD1</accession>
<dbReference type="InterPro" id="IPR000015">
    <property type="entry name" value="Fimb_usher"/>
</dbReference>
<comment type="subcellular location">
    <subcellularLocation>
        <location evidence="1">Cell outer membrane</location>
        <topology evidence="1">Multi-pass membrane protein</topology>
    </subcellularLocation>
</comment>
<feature type="signal peptide" evidence="11">
    <location>
        <begin position="1"/>
        <end position="37"/>
    </location>
</feature>
<keyword evidence="4" id="KW-1134">Transmembrane beta strand</keyword>
<keyword evidence="15" id="KW-1185">Reference proteome</keyword>
<dbReference type="SUPFAM" id="SSF141729">
    <property type="entry name" value="FimD N-terminal domain-like"/>
    <property type="match status" value="1"/>
</dbReference>
<keyword evidence="6" id="KW-0812">Transmembrane</keyword>
<dbReference type="Pfam" id="PF13954">
    <property type="entry name" value="PapC_N"/>
    <property type="match status" value="1"/>
</dbReference>
<name>A0A1S8CGD1_9GAMM</name>
<dbReference type="Gene3D" id="2.60.40.2610">
    <property type="entry name" value="Outer membrane usher protein FimD, plug domain"/>
    <property type="match status" value="1"/>
</dbReference>
<feature type="domain" description="PapC-like C-terminal" evidence="12">
    <location>
        <begin position="790"/>
        <end position="853"/>
    </location>
</feature>
<dbReference type="Proteomes" id="UP000216021">
    <property type="component" value="Unassembled WGS sequence"/>
</dbReference>
<evidence type="ECO:0000256" key="4">
    <source>
        <dbReference type="ARBA" id="ARBA00022452"/>
    </source>
</evidence>
<keyword evidence="5" id="KW-1029">Fimbrium biogenesis</keyword>
<evidence type="ECO:0000256" key="3">
    <source>
        <dbReference type="ARBA" id="ARBA00022448"/>
    </source>
</evidence>
<evidence type="ECO:0000259" key="13">
    <source>
        <dbReference type="Pfam" id="PF13954"/>
    </source>
</evidence>
<dbReference type="GO" id="GO:0009297">
    <property type="term" value="P:pilus assembly"/>
    <property type="evidence" value="ECO:0007669"/>
    <property type="project" value="InterPro"/>
</dbReference>
<evidence type="ECO:0000256" key="2">
    <source>
        <dbReference type="ARBA" id="ARBA00008064"/>
    </source>
</evidence>
<keyword evidence="8" id="KW-0472">Membrane</keyword>
<dbReference type="InterPro" id="IPR025949">
    <property type="entry name" value="PapC-like_C"/>
</dbReference>
<dbReference type="InterPro" id="IPR043142">
    <property type="entry name" value="PapC-like_C_sf"/>
</dbReference>